<dbReference type="CDD" id="cd16272">
    <property type="entry name" value="RNaseZ_MBL-fold"/>
    <property type="match status" value="1"/>
</dbReference>
<evidence type="ECO:0000313" key="2">
    <source>
        <dbReference type="EMBL" id="HGN35936.1"/>
    </source>
</evidence>
<comment type="caution">
    <text evidence="2">The sequence shown here is derived from an EMBL/GenBank/DDBJ whole genome shotgun (WGS) entry which is preliminary data.</text>
</comment>
<accession>A0A7J3I572</accession>
<feature type="domain" description="Metallo-beta-lactamase" evidence="1">
    <location>
        <begin position="19"/>
        <end position="205"/>
    </location>
</feature>
<dbReference type="GO" id="GO:0042781">
    <property type="term" value="F:3'-tRNA processing endoribonuclease activity"/>
    <property type="evidence" value="ECO:0007669"/>
    <property type="project" value="TreeGrafter"/>
</dbReference>
<proteinExistence type="predicted"/>
<dbReference type="Pfam" id="PF12706">
    <property type="entry name" value="Lactamase_B_2"/>
    <property type="match status" value="1"/>
</dbReference>
<dbReference type="InterPro" id="IPR036866">
    <property type="entry name" value="RibonucZ/Hydroxyglut_hydro"/>
</dbReference>
<reference evidence="2" key="1">
    <citation type="journal article" date="2020" name="mSystems">
        <title>Genome- and Community-Level Interaction Insights into Carbon Utilization and Element Cycling Functions of Hydrothermarchaeota in Hydrothermal Sediment.</title>
        <authorList>
            <person name="Zhou Z."/>
            <person name="Liu Y."/>
            <person name="Xu W."/>
            <person name="Pan J."/>
            <person name="Luo Z.H."/>
            <person name="Li M."/>
        </authorList>
    </citation>
    <scope>NUCLEOTIDE SEQUENCE [LARGE SCALE GENOMIC DNA]</scope>
    <source>
        <strain evidence="2">SpSt-618</strain>
        <strain evidence="3">SpSt-657</strain>
    </source>
</reference>
<dbReference type="AlphaFoldDB" id="A0A7J3I572"/>
<evidence type="ECO:0000313" key="3">
    <source>
        <dbReference type="EMBL" id="HGQ17535.1"/>
    </source>
</evidence>
<dbReference type="PANTHER" id="PTHR46018">
    <property type="entry name" value="ZINC PHOSPHODIESTERASE ELAC PROTEIN 1"/>
    <property type="match status" value="1"/>
</dbReference>
<name>A0A7J3I572_9CREN</name>
<gene>
    <name evidence="2" type="ORF">ENT87_00045</name>
    <name evidence="3" type="ORF">ENU30_00935</name>
</gene>
<dbReference type="Gene3D" id="3.60.15.10">
    <property type="entry name" value="Ribonuclease Z/Hydroxyacylglutathione hydrolase-like"/>
    <property type="match status" value="1"/>
</dbReference>
<dbReference type="InterPro" id="IPR001279">
    <property type="entry name" value="Metallo-B-lactamas"/>
</dbReference>
<dbReference type="EMBL" id="DTAI01000004">
    <property type="protein sequence ID" value="HGN35936.1"/>
    <property type="molecule type" value="Genomic_DNA"/>
</dbReference>
<dbReference type="EMBL" id="DTBZ01000027">
    <property type="protein sequence ID" value="HGQ17535.1"/>
    <property type="molecule type" value="Genomic_DNA"/>
</dbReference>
<protein>
    <submittedName>
        <fullName evidence="2">Ribonuclease Z</fullName>
    </submittedName>
</protein>
<evidence type="ECO:0000259" key="1">
    <source>
        <dbReference type="SMART" id="SM00849"/>
    </source>
</evidence>
<organism evidence="2">
    <name type="scientific">Ignisphaera aggregans</name>
    <dbReference type="NCBI Taxonomy" id="334771"/>
    <lineage>
        <taxon>Archaea</taxon>
        <taxon>Thermoproteota</taxon>
        <taxon>Thermoprotei</taxon>
        <taxon>Desulfurococcales</taxon>
        <taxon>Desulfurococcaceae</taxon>
        <taxon>Ignisphaera</taxon>
    </lineage>
</organism>
<sequence>MARVVFLGVGGWISEPFLGHTSFAVVGSSGEWIVVEAGEGLYASMRRCNFDLDDVFRGVVVSHRHGDHILGLPTILQMAKHRGFGKVMVISIDDAIDAVRELLDATGSQNVFDIADLRAVEMRKRVDVGGFGIEFIDAIHSVPAASVKIYVDGLCIVYSGDTVYNPELARFARGCRLLIHEASGYYEEAYRYGHSSYTDAIATAIEAGVDILALVHFYLQPQPVATSSIKGGSSLKILVPQPCTSIEL</sequence>
<dbReference type="SUPFAM" id="SSF56281">
    <property type="entry name" value="Metallo-hydrolase/oxidoreductase"/>
    <property type="match status" value="1"/>
</dbReference>
<dbReference type="SMART" id="SM00849">
    <property type="entry name" value="Lactamase_B"/>
    <property type="match status" value="1"/>
</dbReference>
<dbReference type="PANTHER" id="PTHR46018:SF2">
    <property type="entry name" value="ZINC PHOSPHODIESTERASE ELAC PROTEIN 1"/>
    <property type="match status" value="1"/>
</dbReference>